<dbReference type="InterPro" id="IPR003593">
    <property type="entry name" value="AAA+_ATPase"/>
</dbReference>
<keyword evidence="8" id="KW-0547">Nucleotide-binding</keyword>
<dbReference type="GO" id="GO:0009507">
    <property type="term" value="C:chloroplast"/>
    <property type="evidence" value="ECO:0007669"/>
    <property type="project" value="TreeGrafter"/>
</dbReference>
<organism evidence="11 12">
    <name type="scientific">Lolium multiflorum</name>
    <name type="common">Italian ryegrass</name>
    <name type="synonym">Lolium perenne subsp. multiflorum</name>
    <dbReference type="NCBI Taxonomy" id="4521"/>
    <lineage>
        <taxon>Eukaryota</taxon>
        <taxon>Viridiplantae</taxon>
        <taxon>Streptophyta</taxon>
        <taxon>Embryophyta</taxon>
        <taxon>Tracheophyta</taxon>
        <taxon>Spermatophyta</taxon>
        <taxon>Magnoliopsida</taxon>
        <taxon>Liliopsida</taxon>
        <taxon>Poales</taxon>
        <taxon>Poaceae</taxon>
        <taxon>BOP clade</taxon>
        <taxon>Pooideae</taxon>
        <taxon>Poodae</taxon>
        <taxon>Poeae</taxon>
        <taxon>Poeae Chloroplast Group 2 (Poeae type)</taxon>
        <taxon>Loliodinae</taxon>
        <taxon>Loliinae</taxon>
        <taxon>Lolium</taxon>
    </lineage>
</organism>
<evidence type="ECO:0000256" key="1">
    <source>
        <dbReference type="ARBA" id="ARBA00001947"/>
    </source>
</evidence>
<evidence type="ECO:0000256" key="9">
    <source>
        <dbReference type="SAM" id="MobiDB-lite"/>
    </source>
</evidence>
<protein>
    <recommendedName>
        <fullName evidence="10">AAA+ ATPase domain-containing protein</fullName>
    </recommendedName>
</protein>
<name>A0AAD8W3N2_LOLMU</name>
<dbReference type="Gene3D" id="3.40.50.300">
    <property type="entry name" value="P-loop containing nucleotide triphosphate hydrolases"/>
    <property type="match status" value="1"/>
</dbReference>
<dbReference type="GO" id="GO:0005524">
    <property type="term" value="F:ATP binding"/>
    <property type="evidence" value="ECO:0007669"/>
    <property type="project" value="UniProtKB-KW"/>
</dbReference>
<evidence type="ECO:0000256" key="6">
    <source>
        <dbReference type="ARBA" id="ARBA00022801"/>
    </source>
</evidence>
<accession>A0AAD8W3N2</accession>
<dbReference type="InterPro" id="IPR003959">
    <property type="entry name" value="ATPase_AAA_core"/>
</dbReference>
<dbReference type="PROSITE" id="PS00674">
    <property type="entry name" value="AAA"/>
    <property type="match status" value="1"/>
</dbReference>
<dbReference type="Pfam" id="PF00004">
    <property type="entry name" value="AAA"/>
    <property type="match status" value="1"/>
</dbReference>
<dbReference type="Proteomes" id="UP001231189">
    <property type="component" value="Unassembled WGS sequence"/>
</dbReference>
<dbReference type="PANTHER" id="PTHR23076">
    <property type="entry name" value="METALLOPROTEASE M41 FTSH"/>
    <property type="match status" value="1"/>
</dbReference>
<dbReference type="PANTHER" id="PTHR23076:SF37">
    <property type="entry name" value="ATP-DEPENDENT ZINC METALLOPROTEASE FTSH 4, MITOCHONDRIAL"/>
    <property type="match status" value="1"/>
</dbReference>
<evidence type="ECO:0000256" key="7">
    <source>
        <dbReference type="ARBA" id="ARBA00022946"/>
    </source>
</evidence>
<dbReference type="SUPFAM" id="SSF140990">
    <property type="entry name" value="FtsH protease domain-like"/>
    <property type="match status" value="1"/>
</dbReference>
<gene>
    <name evidence="11" type="ORF">QYE76_060301</name>
</gene>
<dbReference type="SMART" id="SM00382">
    <property type="entry name" value="AAA"/>
    <property type="match status" value="1"/>
</dbReference>
<dbReference type="AlphaFoldDB" id="A0AAD8W3N2"/>
<dbReference type="Pfam" id="PF17862">
    <property type="entry name" value="AAA_lid_3"/>
    <property type="match status" value="1"/>
</dbReference>
<dbReference type="Gene3D" id="1.20.58.760">
    <property type="entry name" value="Peptidase M41"/>
    <property type="match status" value="1"/>
</dbReference>
<dbReference type="GO" id="GO:0045037">
    <property type="term" value="P:protein import into chloroplast stroma"/>
    <property type="evidence" value="ECO:0007669"/>
    <property type="project" value="TreeGrafter"/>
</dbReference>
<comment type="similarity">
    <text evidence="3">In the C-terminal section; belongs to the peptidase M41 family.</text>
</comment>
<dbReference type="InterPro" id="IPR027417">
    <property type="entry name" value="P-loop_NTPase"/>
</dbReference>
<sequence length="568" mass="62214">MVHKELAADTTTTGAGDFRGHVLREAPHPLEAQALVPLGDEETLLELALPRLIWFGQSVFVRPYRKKPPNWCMLHAGGGVLRNQQDWHRSGFVGKLRKHLPRTFGCLKKEVKYSYTKFSDIKGIDGAKAEFEDIMQYLSDPKRFTRLGCRLPRGVLLIGAPGTGKTMLARALAGEVGVPFFACSGSEFEGEYIGAGAKRVRKLFTAARKRSPCIIFIDEIDVIAGSRNTNDPTGQRHTLNQLLTELDGFKQNDGIMVVAATNSLDSLDQALVRAGRFDRHFKISYPDLEGRRQILEAHMSKVLRATDVDLMTIAKGTPDFSGADLANLVNEAAFKAAMDGAEAVVMAHLEYATGKLIMGSEQKSAVMPDNCKKMIAYHEGGHAIVAIHTDGADPVRNATIVPGGDCLGMVTDLVNGEYEYRYTMRKMLAELDVFMGGRAAEELIFGESEVSTAALYDLKQATKIATYMVTRYGMSKEVGLVSCDESWESSALVYGEVKVLLDKAYTNAKTILTTHKRELHAVASALLKDVTLTGDQIMTLLKDGTPTGGDDQTTEQPDQEAPILHPND</sequence>
<comment type="similarity">
    <text evidence="4">In the N-terminal section; belongs to the AAA ATPase family.</text>
</comment>
<dbReference type="Pfam" id="PF01434">
    <property type="entry name" value="Peptidase_M41"/>
    <property type="match status" value="1"/>
</dbReference>
<evidence type="ECO:0000256" key="3">
    <source>
        <dbReference type="ARBA" id="ARBA00010044"/>
    </source>
</evidence>
<comment type="function">
    <text evidence="2">Probable ATP-dependent zinc metallopeptidase.</text>
</comment>
<dbReference type="GO" id="GO:0004222">
    <property type="term" value="F:metalloendopeptidase activity"/>
    <property type="evidence" value="ECO:0007669"/>
    <property type="project" value="InterPro"/>
</dbReference>
<feature type="region of interest" description="Disordered" evidence="9">
    <location>
        <begin position="543"/>
        <end position="568"/>
    </location>
</feature>
<keyword evidence="12" id="KW-1185">Reference proteome</keyword>
<proteinExistence type="inferred from homology"/>
<dbReference type="GO" id="GO:0006508">
    <property type="term" value="P:proteolysis"/>
    <property type="evidence" value="ECO:0007669"/>
    <property type="project" value="UniProtKB-KW"/>
</dbReference>
<evidence type="ECO:0000259" key="10">
    <source>
        <dbReference type="SMART" id="SM00382"/>
    </source>
</evidence>
<dbReference type="GO" id="GO:0004176">
    <property type="term" value="F:ATP-dependent peptidase activity"/>
    <property type="evidence" value="ECO:0007669"/>
    <property type="project" value="InterPro"/>
</dbReference>
<reference evidence="11" key="1">
    <citation type="submission" date="2023-07" db="EMBL/GenBank/DDBJ databases">
        <title>A chromosome-level genome assembly of Lolium multiflorum.</title>
        <authorList>
            <person name="Chen Y."/>
            <person name="Copetti D."/>
            <person name="Kolliker R."/>
            <person name="Studer B."/>
        </authorList>
    </citation>
    <scope>NUCLEOTIDE SEQUENCE</scope>
    <source>
        <strain evidence="11">02402/16</strain>
        <tissue evidence="11">Leaf</tissue>
    </source>
</reference>
<dbReference type="FunFam" id="3.40.50.300:FF:002568">
    <property type="entry name" value="Cell division protein (FtsH)"/>
    <property type="match status" value="1"/>
</dbReference>
<evidence type="ECO:0000313" key="11">
    <source>
        <dbReference type="EMBL" id="KAK1642496.1"/>
    </source>
</evidence>
<evidence type="ECO:0000256" key="4">
    <source>
        <dbReference type="ARBA" id="ARBA00010550"/>
    </source>
</evidence>
<comment type="caution">
    <text evidence="11">The sequence shown here is derived from an EMBL/GenBank/DDBJ whole genome shotgun (WGS) entry which is preliminary data.</text>
</comment>
<evidence type="ECO:0000313" key="12">
    <source>
        <dbReference type="Proteomes" id="UP001231189"/>
    </source>
</evidence>
<keyword evidence="5" id="KW-0645">Protease</keyword>
<dbReference type="FunFam" id="1.10.8.60:FF:000001">
    <property type="entry name" value="ATP-dependent zinc metalloprotease FtsH"/>
    <property type="match status" value="1"/>
</dbReference>
<evidence type="ECO:0000256" key="8">
    <source>
        <dbReference type="RuleBase" id="RU003651"/>
    </source>
</evidence>
<keyword evidence="7" id="KW-0809">Transit peptide</keyword>
<dbReference type="EMBL" id="JAUUTY010000004">
    <property type="protein sequence ID" value="KAK1642496.1"/>
    <property type="molecule type" value="Genomic_DNA"/>
</dbReference>
<dbReference type="InterPro" id="IPR003960">
    <property type="entry name" value="ATPase_AAA_CS"/>
</dbReference>
<evidence type="ECO:0000256" key="5">
    <source>
        <dbReference type="ARBA" id="ARBA00022670"/>
    </source>
</evidence>
<dbReference type="InterPro" id="IPR041569">
    <property type="entry name" value="AAA_lid_3"/>
</dbReference>
<feature type="domain" description="AAA+ ATPase" evidence="10">
    <location>
        <begin position="151"/>
        <end position="287"/>
    </location>
</feature>
<dbReference type="InterPro" id="IPR000642">
    <property type="entry name" value="Peptidase_M41"/>
</dbReference>
<keyword evidence="8" id="KW-0067">ATP-binding</keyword>
<keyword evidence="6" id="KW-0378">Hydrolase</keyword>
<comment type="similarity">
    <text evidence="8">Belongs to the AAA ATPase family.</text>
</comment>
<dbReference type="InterPro" id="IPR037219">
    <property type="entry name" value="Peptidase_M41-like"/>
</dbReference>
<comment type="cofactor">
    <cofactor evidence="1">
        <name>Zn(2+)</name>
        <dbReference type="ChEBI" id="CHEBI:29105"/>
    </cofactor>
</comment>
<dbReference type="SUPFAM" id="SSF52540">
    <property type="entry name" value="P-loop containing nucleoside triphosphate hydrolases"/>
    <property type="match status" value="1"/>
</dbReference>
<dbReference type="Gene3D" id="1.10.8.60">
    <property type="match status" value="1"/>
</dbReference>
<dbReference type="GO" id="GO:0016887">
    <property type="term" value="F:ATP hydrolysis activity"/>
    <property type="evidence" value="ECO:0007669"/>
    <property type="project" value="InterPro"/>
</dbReference>
<evidence type="ECO:0000256" key="2">
    <source>
        <dbReference type="ARBA" id="ARBA00003497"/>
    </source>
</evidence>